<sequence length="260" mass="28507">MPGGGIYPGLMCGRFAMNDAVNAMITDFVLATGRDPSEWMSSWVPSYNIRPTDPVPILLETFVDRSAPSAPSAPSDPTAPTARRAELAQWWLTPSSAKALRGSAPMFNARSETVTERPAFRHPVKRQRAVIPAAGYFETMTLEGKKVPQFVRPPHGLLYFAGLYSWWADPDLPAHDPARWHLTTTILTREAVGEIARVHDRTPVTLPRDLVDTWIDPHVLGDAGLVHDMVDAATDVAETLVFHRVASPIRGDSPETIAPA</sequence>
<dbReference type="GO" id="GO:0106300">
    <property type="term" value="P:protein-DNA covalent cross-linking repair"/>
    <property type="evidence" value="ECO:0007669"/>
    <property type="project" value="InterPro"/>
</dbReference>
<gene>
    <name evidence="9" type="ORF">SAMN05216410_1925</name>
</gene>
<evidence type="ECO:0000256" key="8">
    <source>
        <dbReference type="RuleBase" id="RU364100"/>
    </source>
</evidence>
<dbReference type="GO" id="GO:0016829">
    <property type="term" value="F:lyase activity"/>
    <property type="evidence" value="ECO:0007669"/>
    <property type="project" value="UniProtKB-KW"/>
</dbReference>
<evidence type="ECO:0000313" key="9">
    <source>
        <dbReference type="EMBL" id="SDC57012.1"/>
    </source>
</evidence>
<accession>A0A1G6MNE2</accession>
<keyword evidence="10" id="KW-1185">Reference proteome</keyword>
<evidence type="ECO:0000256" key="7">
    <source>
        <dbReference type="ARBA" id="ARBA00023239"/>
    </source>
</evidence>
<keyword evidence="7" id="KW-0456">Lyase</keyword>
<evidence type="ECO:0000256" key="6">
    <source>
        <dbReference type="ARBA" id="ARBA00023125"/>
    </source>
</evidence>
<comment type="similarity">
    <text evidence="1 8">Belongs to the SOS response-associated peptidase family.</text>
</comment>
<dbReference type="SUPFAM" id="SSF143081">
    <property type="entry name" value="BB1717-like"/>
    <property type="match status" value="1"/>
</dbReference>
<dbReference type="GO" id="GO:0006508">
    <property type="term" value="P:proteolysis"/>
    <property type="evidence" value="ECO:0007669"/>
    <property type="project" value="UniProtKB-KW"/>
</dbReference>
<keyword evidence="3" id="KW-0227">DNA damage</keyword>
<dbReference type="EC" id="3.4.-.-" evidence="8"/>
<dbReference type="EMBL" id="FMYH01000003">
    <property type="protein sequence ID" value="SDC57012.1"/>
    <property type="molecule type" value="Genomic_DNA"/>
</dbReference>
<dbReference type="GO" id="GO:0003697">
    <property type="term" value="F:single-stranded DNA binding"/>
    <property type="evidence" value="ECO:0007669"/>
    <property type="project" value="InterPro"/>
</dbReference>
<protein>
    <recommendedName>
        <fullName evidence="8">Abasic site processing protein</fullName>
        <ecNumber evidence="8">3.4.-.-</ecNumber>
    </recommendedName>
</protein>
<keyword evidence="5" id="KW-0190">Covalent protein-DNA linkage</keyword>
<proteinExistence type="inferred from homology"/>
<dbReference type="InterPro" id="IPR036590">
    <property type="entry name" value="SRAP-like"/>
</dbReference>
<dbReference type="InterPro" id="IPR003738">
    <property type="entry name" value="SRAP"/>
</dbReference>
<dbReference type="Pfam" id="PF02586">
    <property type="entry name" value="SRAP"/>
    <property type="match status" value="1"/>
</dbReference>
<dbReference type="AlphaFoldDB" id="A0A1G6MNE2"/>
<keyword evidence="4 8" id="KW-0378">Hydrolase</keyword>
<dbReference type="GO" id="GO:0008233">
    <property type="term" value="F:peptidase activity"/>
    <property type="evidence" value="ECO:0007669"/>
    <property type="project" value="UniProtKB-KW"/>
</dbReference>
<dbReference type="PANTHER" id="PTHR13604:SF0">
    <property type="entry name" value="ABASIC SITE PROCESSING PROTEIN HMCES"/>
    <property type="match status" value="1"/>
</dbReference>
<dbReference type="STRING" id="1814289.SAMN05216410_1925"/>
<dbReference type="PANTHER" id="PTHR13604">
    <property type="entry name" value="DC12-RELATED"/>
    <property type="match status" value="1"/>
</dbReference>
<name>A0A1G6MNE2_9MICO</name>
<evidence type="ECO:0000313" key="10">
    <source>
        <dbReference type="Proteomes" id="UP000199039"/>
    </source>
</evidence>
<organism evidence="9 10">
    <name type="scientific">Sanguibacter gelidistatuariae</name>
    <dbReference type="NCBI Taxonomy" id="1814289"/>
    <lineage>
        <taxon>Bacteria</taxon>
        <taxon>Bacillati</taxon>
        <taxon>Actinomycetota</taxon>
        <taxon>Actinomycetes</taxon>
        <taxon>Micrococcales</taxon>
        <taxon>Sanguibacteraceae</taxon>
        <taxon>Sanguibacter</taxon>
    </lineage>
</organism>
<reference evidence="9 10" key="1">
    <citation type="submission" date="2016-09" db="EMBL/GenBank/DDBJ databases">
        <authorList>
            <person name="Capua I."/>
            <person name="De Benedictis P."/>
            <person name="Joannis T."/>
            <person name="Lombin L.H."/>
            <person name="Cattoli G."/>
        </authorList>
    </citation>
    <scope>NUCLEOTIDE SEQUENCE [LARGE SCALE GENOMIC DNA]</scope>
    <source>
        <strain evidence="9 10">ISLP-3</strain>
    </source>
</reference>
<keyword evidence="2 8" id="KW-0645">Protease</keyword>
<evidence type="ECO:0000256" key="1">
    <source>
        <dbReference type="ARBA" id="ARBA00008136"/>
    </source>
</evidence>
<dbReference type="Proteomes" id="UP000199039">
    <property type="component" value="Unassembled WGS sequence"/>
</dbReference>
<evidence type="ECO:0000256" key="5">
    <source>
        <dbReference type="ARBA" id="ARBA00023124"/>
    </source>
</evidence>
<dbReference type="Gene3D" id="3.90.1680.10">
    <property type="entry name" value="SOS response associated peptidase-like"/>
    <property type="match status" value="1"/>
</dbReference>
<evidence type="ECO:0000256" key="3">
    <source>
        <dbReference type="ARBA" id="ARBA00022763"/>
    </source>
</evidence>
<evidence type="ECO:0000256" key="4">
    <source>
        <dbReference type="ARBA" id="ARBA00022801"/>
    </source>
</evidence>
<evidence type="ECO:0000256" key="2">
    <source>
        <dbReference type="ARBA" id="ARBA00022670"/>
    </source>
</evidence>
<keyword evidence="6" id="KW-0238">DNA-binding</keyword>